<proteinExistence type="predicted"/>
<evidence type="ECO:0000313" key="2">
    <source>
        <dbReference type="EMBL" id="RPD61063.1"/>
    </source>
</evidence>
<keyword evidence="1" id="KW-0472">Membrane</keyword>
<dbReference type="InterPro" id="IPR033579">
    <property type="entry name" value="TMEM128"/>
</dbReference>
<gene>
    <name evidence="2" type="ORF">L227DRAFT_574689</name>
</gene>
<accession>A0A5C2SBD0</accession>
<name>A0A5C2SBD0_9APHY</name>
<feature type="transmembrane region" description="Helical" evidence="1">
    <location>
        <begin position="122"/>
        <end position="143"/>
    </location>
</feature>
<dbReference type="Pfam" id="PF20479">
    <property type="entry name" value="TMEM128"/>
    <property type="match status" value="1"/>
</dbReference>
<dbReference type="EMBL" id="ML122263">
    <property type="protein sequence ID" value="RPD61063.1"/>
    <property type="molecule type" value="Genomic_DNA"/>
</dbReference>
<feature type="transmembrane region" description="Helical" evidence="1">
    <location>
        <begin position="57"/>
        <end position="78"/>
    </location>
</feature>
<protein>
    <submittedName>
        <fullName evidence="2">Uncharacterized protein</fullName>
    </submittedName>
</protein>
<feature type="transmembrane region" description="Helical" evidence="1">
    <location>
        <begin position="90"/>
        <end position="110"/>
    </location>
</feature>
<evidence type="ECO:0000256" key="1">
    <source>
        <dbReference type="SAM" id="Phobius"/>
    </source>
</evidence>
<dbReference type="AlphaFoldDB" id="A0A5C2SBD0"/>
<dbReference type="Proteomes" id="UP000313359">
    <property type="component" value="Unassembled WGS sequence"/>
</dbReference>
<keyword evidence="1" id="KW-1133">Transmembrane helix</keyword>
<reference evidence="2" key="1">
    <citation type="journal article" date="2018" name="Genome Biol. Evol.">
        <title>Genomics and development of Lentinus tigrinus, a white-rot wood-decaying mushroom with dimorphic fruiting bodies.</title>
        <authorList>
            <person name="Wu B."/>
            <person name="Xu Z."/>
            <person name="Knudson A."/>
            <person name="Carlson A."/>
            <person name="Chen N."/>
            <person name="Kovaka S."/>
            <person name="LaButti K."/>
            <person name="Lipzen A."/>
            <person name="Pennachio C."/>
            <person name="Riley R."/>
            <person name="Schakwitz W."/>
            <person name="Umezawa K."/>
            <person name="Ohm R.A."/>
            <person name="Grigoriev I.V."/>
            <person name="Nagy L.G."/>
            <person name="Gibbons J."/>
            <person name="Hibbett D."/>
        </authorList>
    </citation>
    <scope>NUCLEOTIDE SEQUENCE [LARGE SCALE GENOMIC DNA]</scope>
    <source>
        <strain evidence="2">ALCF2SS1-6</strain>
    </source>
</reference>
<keyword evidence="3" id="KW-1185">Reference proteome</keyword>
<dbReference type="OrthoDB" id="3187264at2759"/>
<evidence type="ECO:0000313" key="3">
    <source>
        <dbReference type="Proteomes" id="UP000313359"/>
    </source>
</evidence>
<keyword evidence="1" id="KW-0812">Transmembrane</keyword>
<organism evidence="2 3">
    <name type="scientific">Lentinus tigrinus ALCF2SS1-6</name>
    <dbReference type="NCBI Taxonomy" id="1328759"/>
    <lineage>
        <taxon>Eukaryota</taxon>
        <taxon>Fungi</taxon>
        <taxon>Dikarya</taxon>
        <taxon>Basidiomycota</taxon>
        <taxon>Agaricomycotina</taxon>
        <taxon>Agaricomycetes</taxon>
        <taxon>Polyporales</taxon>
        <taxon>Polyporaceae</taxon>
        <taxon>Lentinus</taxon>
    </lineage>
</organism>
<sequence>MSSLVSAFSRHTLKQLKFVLPGGLITYYFDSHHVLLRILNGENGVQGWGRFAARMSLLSAAITVSLFLYVLALPLLQGGQPNYRHWRQSGVLSTVIPIMTASIVAGWSLLSYTLGHWSDLGYIEGIIAASGLYALSFGLLGLIPAPRLHRQ</sequence>